<gene>
    <name evidence="2" type="ORF">EgrG_000319200</name>
</gene>
<organism evidence="2">
    <name type="scientific">Echinococcus granulosus</name>
    <name type="common">Hydatid tapeworm</name>
    <dbReference type="NCBI Taxonomy" id="6210"/>
    <lineage>
        <taxon>Eukaryota</taxon>
        <taxon>Metazoa</taxon>
        <taxon>Spiralia</taxon>
        <taxon>Lophotrochozoa</taxon>
        <taxon>Platyhelminthes</taxon>
        <taxon>Cestoda</taxon>
        <taxon>Eucestoda</taxon>
        <taxon>Cyclophyllidea</taxon>
        <taxon>Taeniidae</taxon>
        <taxon>Echinococcus</taxon>
        <taxon>Echinococcus granulosus group</taxon>
    </lineage>
</organism>
<reference evidence="2" key="2">
    <citation type="submission" date="2014-06" db="EMBL/GenBank/DDBJ databases">
        <authorList>
            <person name="Aslett M."/>
        </authorList>
    </citation>
    <scope>NUCLEOTIDE SEQUENCE</scope>
</reference>
<name>A0A068WW63_ECHGR</name>
<evidence type="ECO:0000313" key="2">
    <source>
        <dbReference type="EMBL" id="CDS24352.1"/>
    </source>
</evidence>
<evidence type="ECO:0000256" key="1">
    <source>
        <dbReference type="SAM" id="Coils"/>
    </source>
</evidence>
<evidence type="ECO:0000313" key="3">
    <source>
        <dbReference type="Proteomes" id="UP000492820"/>
    </source>
</evidence>
<dbReference type="WBParaSite" id="EgrG_000319200">
    <property type="protein sequence ID" value="EgrG_000319200"/>
    <property type="gene ID" value="EgrG_000319200"/>
</dbReference>
<accession>A0A068WW63</accession>
<dbReference type="EMBL" id="LK028602">
    <property type="protein sequence ID" value="CDS24352.1"/>
    <property type="molecule type" value="Genomic_DNA"/>
</dbReference>
<evidence type="ECO:0000313" key="4">
    <source>
        <dbReference type="WBParaSite" id="EgrG_000319200"/>
    </source>
</evidence>
<dbReference type="InterPro" id="IPR016024">
    <property type="entry name" value="ARM-type_fold"/>
</dbReference>
<keyword evidence="1" id="KW-0175">Coiled coil</keyword>
<feature type="coiled-coil region" evidence="1">
    <location>
        <begin position="232"/>
        <end position="262"/>
    </location>
</feature>
<dbReference type="SUPFAM" id="SSF48371">
    <property type="entry name" value="ARM repeat"/>
    <property type="match status" value="1"/>
</dbReference>
<sequence length="358" mass="39100">MKIILQMYPSATARVACEVAYCLEICTLKALTLQDIPEDWSLPSILQVVIGLSARLFPDAQNTTWTGQDGYRCEHAVQTLANLVELASKSSDFLASHCSLILNVFYACLHTTNISGAEKIRWNAALASSRLLRRISNGNALVDVLCKAFNTDPYFKVRAYAGLSLLLQLLCGPSIQQTSSILNCSLQFLSTDLRHYFTKPVAADALQYQVVCPYIAGRLLLQAGILSLRGLGQDLKEGLRNLNRIVEELEENEALSENLKNSWQYAKDAKVAAPVVVKGNAGGITGGGLARMPKQPMVISFAERYSLLQTLNLGEAIDELSGAVKTFEIEVRIAISASLLTPELVQGLTRLIHVMTIG</sequence>
<dbReference type="Proteomes" id="UP000492820">
    <property type="component" value="Unassembled WGS sequence"/>
</dbReference>
<protein>
    <submittedName>
        <fullName evidence="4">THADA armadillo repeat containing</fullName>
    </submittedName>
</protein>
<proteinExistence type="predicted"/>
<reference evidence="4" key="3">
    <citation type="submission" date="2020-10" db="UniProtKB">
        <authorList>
            <consortium name="WormBaseParasite"/>
        </authorList>
    </citation>
    <scope>IDENTIFICATION</scope>
</reference>
<dbReference type="AlphaFoldDB" id="A0A068WW63"/>
<reference evidence="2 3" key="1">
    <citation type="journal article" date="2013" name="Nature">
        <title>The genomes of four tapeworm species reveal adaptations to parasitism.</title>
        <authorList>
            <person name="Tsai I.J."/>
            <person name="Zarowiecki M."/>
            <person name="Holroyd N."/>
            <person name="Garciarrubio A."/>
            <person name="Sanchez-Flores A."/>
            <person name="Brooks K.L."/>
            <person name="Tracey A."/>
            <person name="Bobes R.J."/>
            <person name="Fragoso G."/>
            <person name="Sciutto E."/>
            <person name="Aslett M."/>
            <person name="Beasley H."/>
            <person name="Bennett H.M."/>
            <person name="Cai J."/>
            <person name="Camicia F."/>
            <person name="Clark R."/>
            <person name="Cucher M."/>
            <person name="De Silva N."/>
            <person name="Day T.A."/>
            <person name="Deplazes P."/>
            <person name="Estrada K."/>
            <person name="Fernandez C."/>
            <person name="Holland P.W."/>
            <person name="Hou J."/>
            <person name="Hu S."/>
            <person name="Huckvale T."/>
            <person name="Hung S.S."/>
            <person name="Kamenetzky L."/>
            <person name="Keane J.A."/>
            <person name="Kiss F."/>
            <person name="Koziol U."/>
            <person name="Lambert O."/>
            <person name="Liu K."/>
            <person name="Luo X."/>
            <person name="Luo Y."/>
            <person name="Macchiaroli N."/>
            <person name="Nichol S."/>
            <person name="Paps J."/>
            <person name="Parkinson J."/>
            <person name="Pouchkina-Stantcheva N."/>
            <person name="Riddiford N."/>
            <person name="Rosenzvit M."/>
            <person name="Salinas G."/>
            <person name="Wasmuth J.D."/>
            <person name="Zamanian M."/>
            <person name="Zheng Y."/>
            <person name="Cai X."/>
            <person name="Soberon X."/>
            <person name="Olson P.D."/>
            <person name="Laclette J.P."/>
            <person name="Brehm K."/>
            <person name="Berriman M."/>
            <person name="Garciarrubio A."/>
            <person name="Bobes R.J."/>
            <person name="Fragoso G."/>
            <person name="Sanchez-Flores A."/>
            <person name="Estrada K."/>
            <person name="Cevallos M.A."/>
            <person name="Morett E."/>
            <person name="Gonzalez V."/>
            <person name="Portillo T."/>
            <person name="Ochoa-Leyva A."/>
            <person name="Jose M.V."/>
            <person name="Sciutto E."/>
            <person name="Landa A."/>
            <person name="Jimenez L."/>
            <person name="Valdes V."/>
            <person name="Carrero J.C."/>
            <person name="Larralde C."/>
            <person name="Morales-Montor J."/>
            <person name="Limon-Lason J."/>
            <person name="Soberon X."/>
            <person name="Laclette J.P."/>
        </authorList>
    </citation>
    <scope>NUCLEOTIDE SEQUENCE [LARGE SCALE GENOMIC DNA]</scope>
</reference>